<feature type="transmembrane region" description="Helical" evidence="1">
    <location>
        <begin position="218"/>
        <end position="239"/>
    </location>
</feature>
<dbReference type="PANTHER" id="PTHR23028:SF53">
    <property type="entry name" value="ACYL_TRANSF_3 DOMAIN-CONTAINING PROTEIN"/>
    <property type="match status" value="1"/>
</dbReference>
<protein>
    <submittedName>
        <fullName evidence="4">Acyltransferase</fullName>
    </submittedName>
</protein>
<keyword evidence="1" id="KW-0472">Membrane</keyword>
<keyword evidence="1" id="KW-0812">Transmembrane</keyword>
<dbReference type="EMBL" id="QFPO01000020">
    <property type="protein sequence ID" value="PZQ10424.1"/>
    <property type="molecule type" value="Genomic_DNA"/>
</dbReference>
<dbReference type="Proteomes" id="UP000249046">
    <property type="component" value="Unassembled WGS sequence"/>
</dbReference>
<dbReference type="SUPFAM" id="SSF52266">
    <property type="entry name" value="SGNH hydrolase"/>
    <property type="match status" value="1"/>
</dbReference>
<organism evidence="4 5">
    <name type="scientific">Rhodanobacter denitrificans</name>
    <dbReference type="NCBI Taxonomy" id="666685"/>
    <lineage>
        <taxon>Bacteria</taxon>
        <taxon>Pseudomonadati</taxon>
        <taxon>Pseudomonadota</taxon>
        <taxon>Gammaproteobacteria</taxon>
        <taxon>Lysobacterales</taxon>
        <taxon>Rhodanobacteraceae</taxon>
        <taxon>Rhodanobacter</taxon>
    </lineage>
</organism>
<dbReference type="AlphaFoldDB" id="A0A2W5K4H8"/>
<dbReference type="InterPro" id="IPR002656">
    <property type="entry name" value="Acyl_transf_3_dom"/>
</dbReference>
<keyword evidence="1" id="KW-1133">Transmembrane helix</keyword>
<dbReference type="GO" id="GO:0016020">
    <property type="term" value="C:membrane"/>
    <property type="evidence" value="ECO:0007669"/>
    <property type="project" value="TreeGrafter"/>
</dbReference>
<feature type="transmembrane region" description="Helical" evidence="1">
    <location>
        <begin position="62"/>
        <end position="90"/>
    </location>
</feature>
<evidence type="ECO:0000259" key="3">
    <source>
        <dbReference type="Pfam" id="PF19040"/>
    </source>
</evidence>
<reference evidence="4 5" key="1">
    <citation type="submission" date="2017-08" db="EMBL/GenBank/DDBJ databases">
        <title>Infants hospitalized years apart are colonized by the same room-sourced microbial strains.</title>
        <authorList>
            <person name="Brooks B."/>
            <person name="Olm M.R."/>
            <person name="Firek B.A."/>
            <person name="Baker R."/>
            <person name="Thomas B.C."/>
            <person name="Morowitz M.J."/>
            <person name="Banfield J.F."/>
        </authorList>
    </citation>
    <scope>NUCLEOTIDE SEQUENCE [LARGE SCALE GENOMIC DNA]</scope>
    <source>
        <strain evidence="4">S2_005_003_R2_42</strain>
    </source>
</reference>
<dbReference type="GO" id="GO:0016747">
    <property type="term" value="F:acyltransferase activity, transferring groups other than amino-acyl groups"/>
    <property type="evidence" value="ECO:0007669"/>
    <property type="project" value="InterPro"/>
</dbReference>
<sequence length="714" mass="77867">MSAALPLPADAAAAGSLPRGGHPVAAPYVPHIDGLRAVAVLAVIVYHLHKTWLPGGFAGVDVFFVISGFVVSASVSQWSGGLGGFLAYFYARRIQRIAPALIACLLVTGFLCMLFVPTAWLSTAVETTGLRAFFGISNLFLAHHTESYFSTLAEYNPYTHTWSLGVEEQFYLLFPLLFFVWTRGGRRRAVCIGVFALAALASLLHARHLASANPAAGFYLTTTRFWELAAGVLLFQCLHRTPSATAPVATIVRHATTLGAWASLALLVAGLIVSKPASFAFPGALLPVAATLGLLGCLHVAGSGSVLRRLLASAPMVYVGKRSYSLYLWHWPIFVLLRWTLGLETPNQLIAGIAATFVAAELSYRLIERPFRYAAWLRRWPRPGIIVAGLTMIVSAWWLSDRVTGLRPQFSLSTVSRHAHDWYTGYTWAVDDRPGCALDLEDDSANPAPVWILTRRGCPNQPASDRTIFAIGDSHTISYSAMLSEHVVRTGSTVRLYPNIGCTFASLQPHRETGSCPAQGKTAIDDILARAKPGDVLFLAALRLTRLSTAVGPENEQAAWQTMIGPGYLHARREAEQALVALLEPVVSRGVQIVFEAPKPLLKVSPFRCADFFNAGNPVCRGGMAESREMLERYRQPVLDSYARIVAQLPSVRVWDPFPLLCEPTLCPALRDGRPLFFDGDHLSAYGNRFLYPHFEAAIRAQPVQAEPTQQAPG</sequence>
<dbReference type="PANTHER" id="PTHR23028">
    <property type="entry name" value="ACETYLTRANSFERASE"/>
    <property type="match status" value="1"/>
</dbReference>
<dbReference type="InterPro" id="IPR043968">
    <property type="entry name" value="SGNH"/>
</dbReference>
<name>A0A2W5K4H8_9GAMM</name>
<dbReference type="Pfam" id="PF19040">
    <property type="entry name" value="SGNH"/>
    <property type="match status" value="1"/>
</dbReference>
<dbReference type="GO" id="GO:0009103">
    <property type="term" value="P:lipopolysaccharide biosynthetic process"/>
    <property type="evidence" value="ECO:0007669"/>
    <property type="project" value="TreeGrafter"/>
</dbReference>
<keyword evidence="4" id="KW-0808">Transferase</keyword>
<keyword evidence="4" id="KW-0012">Acyltransferase</keyword>
<dbReference type="InterPro" id="IPR050879">
    <property type="entry name" value="Acyltransferase_3"/>
</dbReference>
<comment type="caution">
    <text evidence="4">The sequence shown here is derived from an EMBL/GenBank/DDBJ whole genome shotgun (WGS) entry which is preliminary data.</text>
</comment>
<feature type="transmembrane region" description="Helical" evidence="1">
    <location>
        <begin position="162"/>
        <end position="182"/>
    </location>
</feature>
<proteinExistence type="predicted"/>
<feature type="transmembrane region" description="Helical" evidence="1">
    <location>
        <begin position="251"/>
        <end position="273"/>
    </location>
</feature>
<dbReference type="Pfam" id="PF01757">
    <property type="entry name" value="Acyl_transf_3"/>
    <property type="match status" value="1"/>
</dbReference>
<feature type="domain" description="Acyltransferase 3" evidence="2">
    <location>
        <begin position="32"/>
        <end position="360"/>
    </location>
</feature>
<feature type="transmembrane region" description="Helical" evidence="1">
    <location>
        <begin position="323"/>
        <end position="341"/>
    </location>
</feature>
<gene>
    <name evidence="4" type="ORF">DI564_15625</name>
</gene>
<feature type="transmembrane region" description="Helical" evidence="1">
    <location>
        <begin position="189"/>
        <end position="206"/>
    </location>
</feature>
<feature type="transmembrane region" description="Helical" evidence="1">
    <location>
        <begin position="347"/>
        <end position="367"/>
    </location>
</feature>
<feature type="transmembrane region" description="Helical" evidence="1">
    <location>
        <begin position="279"/>
        <end position="302"/>
    </location>
</feature>
<feature type="transmembrane region" description="Helical" evidence="1">
    <location>
        <begin position="379"/>
        <end position="399"/>
    </location>
</feature>
<evidence type="ECO:0000313" key="5">
    <source>
        <dbReference type="Proteomes" id="UP000249046"/>
    </source>
</evidence>
<evidence type="ECO:0000313" key="4">
    <source>
        <dbReference type="EMBL" id="PZQ10424.1"/>
    </source>
</evidence>
<evidence type="ECO:0000259" key="2">
    <source>
        <dbReference type="Pfam" id="PF01757"/>
    </source>
</evidence>
<evidence type="ECO:0000256" key="1">
    <source>
        <dbReference type="SAM" id="Phobius"/>
    </source>
</evidence>
<accession>A0A2W5K4H8</accession>
<feature type="transmembrane region" description="Helical" evidence="1">
    <location>
        <begin position="97"/>
        <end position="120"/>
    </location>
</feature>
<feature type="domain" description="SGNH" evidence="3">
    <location>
        <begin position="456"/>
        <end position="696"/>
    </location>
</feature>